<gene>
    <name evidence="1" type="ORF">HNP21_006230</name>
</gene>
<name>A0A7W3RIT0_PRIAR</name>
<comment type="caution">
    <text evidence="1">The sequence shown here is derived from an EMBL/GenBank/DDBJ whole genome shotgun (WGS) entry which is preliminary data.</text>
</comment>
<dbReference type="RefSeq" id="WP_097812912.1">
    <property type="nucleotide sequence ID" value="NZ_JACJHT010000025.1"/>
</dbReference>
<organism evidence="1 2">
    <name type="scientific">Priestia aryabhattai</name>
    <name type="common">Bacillus aryabhattai</name>
    <dbReference type="NCBI Taxonomy" id="412384"/>
    <lineage>
        <taxon>Bacteria</taxon>
        <taxon>Bacillati</taxon>
        <taxon>Bacillota</taxon>
        <taxon>Bacilli</taxon>
        <taxon>Bacillales</taxon>
        <taxon>Bacillaceae</taxon>
        <taxon>Priestia</taxon>
    </lineage>
</organism>
<keyword evidence="2" id="KW-1185">Reference proteome</keyword>
<evidence type="ECO:0000313" key="2">
    <source>
        <dbReference type="Proteomes" id="UP000543174"/>
    </source>
</evidence>
<evidence type="ECO:0000313" key="1">
    <source>
        <dbReference type="EMBL" id="MBA9043052.1"/>
    </source>
</evidence>
<protein>
    <submittedName>
        <fullName evidence="1">Uncharacterized protein</fullName>
    </submittedName>
</protein>
<dbReference type="EMBL" id="JACJHT010000025">
    <property type="protein sequence ID" value="MBA9043052.1"/>
    <property type="molecule type" value="Genomic_DNA"/>
</dbReference>
<accession>A0A7W3RIT0</accession>
<dbReference type="Proteomes" id="UP000543174">
    <property type="component" value="Unassembled WGS sequence"/>
</dbReference>
<reference evidence="1" key="1">
    <citation type="submission" date="2020-08" db="EMBL/GenBank/DDBJ databases">
        <title>Functional genomics of gut bacteria from endangered species of beetles.</title>
        <authorList>
            <person name="Carlos-Shanley C."/>
        </authorList>
    </citation>
    <scope>NUCLEOTIDE SEQUENCE [LARGE SCALE GENOMIC DNA]</scope>
    <source>
        <strain evidence="1">S00060</strain>
    </source>
</reference>
<dbReference type="AlphaFoldDB" id="A0A7W3RIT0"/>
<sequence length="61" mass="7316">MFNDHEEEIQAYLIKEGYSVSKFLRKDRNCYYFRVNNIWLGDHIVKVQNGFLGFLKERVSG</sequence>
<proteinExistence type="predicted"/>